<gene>
    <name evidence="2" type="ORF">SAMD00020551_2139</name>
</gene>
<dbReference type="STRING" id="1321606.SAMD00020551_2139"/>
<evidence type="ECO:0000313" key="3">
    <source>
        <dbReference type="Proteomes" id="UP000031014"/>
    </source>
</evidence>
<keyword evidence="2" id="KW-0830">Ubiquinone</keyword>
<dbReference type="EMBL" id="BASE01000044">
    <property type="protein sequence ID" value="GAM13992.1"/>
    <property type="molecule type" value="Genomic_DNA"/>
</dbReference>
<evidence type="ECO:0000259" key="1">
    <source>
        <dbReference type="Pfam" id="PF08241"/>
    </source>
</evidence>
<dbReference type="PANTHER" id="PTHR43861">
    <property type="entry name" value="TRANS-ACONITATE 2-METHYLTRANSFERASE-RELATED"/>
    <property type="match status" value="1"/>
</dbReference>
<protein>
    <submittedName>
        <fullName evidence="2">Ubiquinone/menaquinone biosynthesis methyltransferase UBIE</fullName>
        <ecNumber evidence="2">2.1.1.-</ecNumber>
    </submittedName>
</protein>
<evidence type="ECO:0000313" key="2">
    <source>
        <dbReference type="EMBL" id="GAM13992.1"/>
    </source>
</evidence>
<keyword evidence="2" id="KW-0489">Methyltransferase</keyword>
<dbReference type="PANTHER" id="PTHR43861:SF1">
    <property type="entry name" value="TRANS-ACONITATE 2-METHYLTRANSFERASE"/>
    <property type="match status" value="1"/>
</dbReference>
<dbReference type="InterPro" id="IPR029063">
    <property type="entry name" value="SAM-dependent_MTases_sf"/>
</dbReference>
<feature type="domain" description="Methyltransferase type 11" evidence="1">
    <location>
        <begin position="51"/>
        <end position="146"/>
    </location>
</feature>
<keyword evidence="3" id="KW-1185">Reference proteome</keyword>
<dbReference type="Proteomes" id="UP000031014">
    <property type="component" value="Unassembled WGS sequence"/>
</dbReference>
<dbReference type="CDD" id="cd02440">
    <property type="entry name" value="AdoMet_MTases"/>
    <property type="match status" value="1"/>
</dbReference>
<dbReference type="Gene3D" id="3.40.50.150">
    <property type="entry name" value="Vaccinia Virus protein VP39"/>
    <property type="match status" value="1"/>
</dbReference>
<dbReference type="InterPro" id="IPR013216">
    <property type="entry name" value="Methyltransf_11"/>
</dbReference>
<dbReference type="AlphaFoldDB" id="A0A0A8X4N5"/>
<sequence>MNNDTLLINKKSWDVVAPRFYGRTALPEYGPFAPEETKLNLFENVSGKKILDIGCGSGHSLKYMNDNGAAELWGLDLSHSQISAAKELLKDAKVQLFQSPMELDPGLPHAYFDVVYSIFALGWTTNLEQTLKNVYQYLKPGGTFIFSWEHPLFSRIQNTEDGLLFNKSYHEEGPYDHQAWNHPAIMQQYKVSTYINSLVDTGFKIVKMVEDVRINEELINRDHNRWYNRPKVESVPTTIIIKCEKL</sequence>
<keyword evidence="2" id="KW-0808">Transferase</keyword>
<comment type="caution">
    <text evidence="2">The sequence shown here is derived from an EMBL/GenBank/DDBJ whole genome shotgun (WGS) entry which is preliminary data.</text>
</comment>
<dbReference type="GO" id="GO:0008757">
    <property type="term" value="F:S-adenosylmethionine-dependent methyltransferase activity"/>
    <property type="evidence" value="ECO:0007669"/>
    <property type="project" value="InterPro"/>
</dbReference>
<dbReference type="EC" id="2.1.1.-" evidence="2"/>
<dbReference type="RefSeq" id="WP_041965790.1">
    <property type="nucleotide sequence ID" value="NZ_BASE01000044.1"/>
</dbReference>
<dbReference type="OrthoDB" id="9791837at2"/>
<name>A0A0A8X4N5_MESS1</name>
<proteinExistence type="predicted"/>
<dbReference type="GO" id="GO:0032259">
    <property type="term" value="P:methylation"/>
    <property type="evidence" value="ECO:0007669"/>
    <property type="project" value="UniProtKB-KW"/>
</dbReference>
<organism evidence="2 3">
    <name type="scientific">Mesobacillus selenatarsenatis (strain DSM 18680 / JCM 14380 / FERM P-15431 / SF-1)</name>
    <dbReference type="NCBI Taxonomy" id="1321606"/>
    <lineage>
        <taxon>Bacteria</taxon>
        <taxon>Bacillati</taxon>
        <taxon>Bacillota</taxon>
        <taxon>Bacilli</taxon>
        <taxon>Bacillales</taxon>
        <taxon>Bacillaceae</taxon>
        <taxon>Mesobacillus</taxon>
    </lineage>
</organism>
<dbReference type="Pfam" id="PF08241">
    <property type="entry name" value="Methyltransf_11"/>
    <property type="match status" value="1"/>
</dbReference>
<reference evidence="2 3" key="1">
    <citation type="submission" date="2013-06" db="EMBL/GenBank/DDBJ databases">
        <title>Whole genome shotgun sequence of Bacillus selenatarsenatis SF-1.</title>
        <authorList>
            <person name="Kuroda M."/>
            <person name="Sei K."/>
            <person name="Yamashita M."/>
            <person name="Ike M."/>
        </authorList>
    </citation>
    <scope>NUCLEOTIDE SEQUENCE [LARGE SCALE GENOMIC DNA]</scope>
    <source>
        <strain evidence="2 3">SF-1</strain>
    </source>
</reference>
<dbReference type="SUPFAM" id="SSF53335">
    <property type="entry name" value="S-adenosyl-L-methionine-dependent methyltransferases"/>
    <property type="match status" value="1"/>
</dbReference>
<accession>A0A0A8X4N5</accession>